<feature type="chain" id="PRO_5030082901" description="P pilus assembly protein, chaperone PapD" evidence="1">
    <location>
        <begin position="31"/>
        <end position="279"/>
    </location>
</feature>
<evidence type="ECO:0000313" key="2">
    <source>
        <dbReference type="EMBL" id="RUT03411.1"/>
    </source>
</evidence>
<evidence type="ECO:0008006" key="4">
    <source>
        <dbReference type="Google" id="ProtNLM"/>
    </source>
</evidence>
<dbReference type="OrthoDB" id="461556at2"/>
<gene>
    <name evidence="2" type="ORF">DSM106972_050500</name>
</gene>
<feature type="signal peptide" evidence="1">
    <location>
        <begin position="1"/>
        <end position="30"/>
    </location>
</feature>
<dbReference type="EMBL" id="RSCL01000013">
    <property type="protein sequence ID" value="RUT03411.1"/>
    <property type="molecule type" value="Genomic_DNA"/>
</dbReference>
<reference evidence="2" key="2">
    <citation type="journal article" date="2019" name="Genome Biol. Evol.">
        <title>Day and night: Metabolic profiles and evolutionary relationships of six axenic non-marine cyanobacteria.</title>
        <authorList>
            <person name="Will S.E."/>
            <person name="Henke P."/>
            <person name="Boedeker C."/>
            <person name="Huang S."/>
            <person name="Brinkmann H."/>
            <person name="Rohde M."/>
            <person name="Jarek M."/>
            <person name="Friedl T."/>
            <person name="Seufert S."/>
            <person name="Schumacher M."/>
            <person name="Overmann J."/>
            <person name="Neumann-Schaal M."/>
            <person name="Petersen J."/>
        </authorList>
    </citation>
    <scope>NUCLEOTIDE SEQUENCE [LARGE SCALE GENOMIC DNA]</scope>
    <source>
        <strain evidence="2">PCC 7102</strain>
    </source>
</reference>
<organism evidence="2 3">
    <name type="scientific">Dulcicalothrix desertica PCC 7102</name>
    <dbReference type="NCBI Taxonomy" id="232991"/>
    <lineage>
        <taxon>Bacteria</taxon>
        <taxon>Bacillati</taxon>
        <taxon>Cyanobacteriota</taxon>
        <taxon>Cyanophyceae</taxon>
        <taxon>Nostocales</taxon>
        <taxon>Calotrichaceae</taxon>
        <taxon>Dulcicalothrix</taxon>
    </lineage>
</organism>
<protein>
    <recommendedName>
        <fullName evidence="4">P pilus assembly protein, chaperone PapD</fullName>
    </recommendedName>
</protein>
<keyword evidence="3" id="KW-1185">Reference proteome</keyword>
<name>A0A3S1AKX0_9CYAN</name>
<keyword evidence="1" id="KW-0732">Signal</keyword>
<sequence length="279" mass="30497">MQKYKQFIFSCFLATNTVATIFLFNNSAVAQVGISPIVIKSQASRGQSESVINLLNPSKVPIRVRIFSQPFTYSKDGQFQTLSSSKQDLSSYLQFSPRELSLEPGESRKVRLLAQLNPNLPDGEYRAVVFAESLIENANNQGSGIGVIARVATTVYVTKGNQVPNLTVGDASFNPKQNQLRLLVLNLGTATARPVVSWQLKQGTTVVRKGTIQPSTVIASSERNLMIELGATDTQPLPSGNYELIGELTWMHLAQPKTTTFKLPVNITQPISQSVGVQK</sequence>
<dbReference type="RefSeq" id="WP_127083386.1">
    <property type="nucleotide sequence ID" value="NZ_RSCL01000013.1"/>
</dbReference>
<evidence type="ECO:0000313" key="3">
    <source>
        <dbReference type="Proteomes" id="UP000271624"/>
    </source>
</evidence>
<dbReference type="AlphaFoldDB" id="A0A3S1AKX0"/>
<comment type="caution">
    <text evidence="2">The sequence shown here is derived from an EMBL/GenBank/DDBJ whole genome shotgun (WGS) entry which is preliminary data.</text>
</comment>
<reference evidence="2" key="1">
    <citation type="submission" date="2018-12" db="EMBL/GenBank/DDBJ databases">
        <authorList>
            <person name="Will S."/>
            <person name="Neumann-Schaal M."/>
            <person name="Henke P."/>
        </authorList>
    </citation>
    <scope>NUCLEOTIDE SEQUENCE</scope>
    <source>
        <strain evidence="2">PCC 7102</strain>
    </source>
</reference>
<evidence type="ECO:0000256" key="1">
    <source>
        <dbReference type="SAM" id="SignalP"/>
    </source>
</evidence>
<accession>A0A3S1AKX0</accession>
<dbReference type="Proteomes" id="UP000271624">
    <property type="component" value="Unassembled WGS sequence"/>
</dbReference>
<proteinExistence type="predicted"/>